<dbReference type="InterPro" id="IPR009003">
    <property type="entry name" value="Peptidase_S1_PA"/>
</dbReference>
<feature type="compositionally biased region" description="Polar residues" evidence="3">
    <location>
        <begin position="399"/>
        <end position="417"/>
    </location>
</feature>
<evidence type="ECO:0000259" key="5">
    <source>
        <dbReference type="PROSITE" id="PS50240"/>
    </source>
</evidence>
<evidence type="ECO:0000313" key="6">
    <source>
        <dbReference type="EMBL" id="KAG7302015.1"/>
    </source>
</evidence>
<evidence type="ECO:0000256" key="2">
    <source>
        <dbReference type="ARBA" id="ARBA00024195"/>
    </source>
</evidence>
<dbReference type="Gene3D" id="2.40.10.10">
    <property type="entry name" value="Trypsin-like serine proteases"/>
    <property type="match status" value="1"/>
</dbReference>
<dbReference type="Proteomes" id="UP000823941">
    <property type="component" value="Chromosome 18"/>
</dbReference>
<dbReference type="Pfam" id="PF00089">
    <property type="entry name" value="Trypsin"/>
    <property type="match status" value="1"/>
</dbReference>
<dbReference type="EMBL" id="JAHIBW010000018">
    <property type="protein sequence ID" value="KAG7302015.1"/>
    <property type="molecule type" value="Genomic_DNA"/>
</dbReference>
<feature type="compositionally biased region" description="Acidic residues" evidence="3">
    <location>
        <begin position="354"/>
        <end position="367"/>
    </location>
</feature>
<protein>
    <recommendedName>
        <fullName evidence="5">Peptidase S1 domain-containing protein</fullName>
    </recommendedName>
</protein>
<feature type="region of interest" description="Disordered" evidence="3">
    <location>
        <begin position="354"/>
        <end position="417"/>
    </location>
</feature>
<keyword evidence="1" id="KW-1015">Disulfide bond</keyword>
<dbReference type="SMART" id="SM00020">
    <property type="entry name" value="Tryp_SPc"/>
    <property type="match status" value="1"/>
</dbReference>
<gene>
    <name evidence="6" type="ORF">JYU34_013465</name>
</gene>
<keyword evidence="4" id="KW-0732">Signal</keyword>
<feature type="chain" id="PRO_5046182989" description="Peptidase S1 domain-containing protein" evidence="4">
    <location>
        <begin position="18"/>
        <end position="674"/>
    </location>
</feature>
<sequence length="674" mass="76333">MINTIFITMCLITAAVAQSNGEFWWLNDHVKKLHGADIPINTFEQLNQYDNDENDKVVFGNDIEIKEHKLARERNKSDVIELHFPHPDKLVSPQHVNNNESIGNYELNSSNAMKYRVNVTERHNDEFRFHFPDDSEIWNDNNNKSSQLIDAAPSDVNEEIHFKPSEEETGYSESICTYLEEKQCRQKDGFIYKDTKRSKKPEIPSNKKQLVCCILPLKVEPKKPSLVFPETRTRIVFRYKRSNTDDRALNQRKNILDRRFYSQYQNFVPITQSHVTKRIVTHDDDYEDPYANIKNIAFKTPVTPFKKRPFTTSTFGYNDYDDTSEDYSDELPKPGLIGLYSDHGNPGSWMFVNNDDDDDNVGDEYDDFGYGPSVSTVDPRLDRLGPKPTQIPNRRKTPSKYTSTSEETDYRSGSETISYQSNPDFKLLQGFKLLNLVRNKSRIYTKNSRKSSTESVVSEDGPESLLDNIGGDGSSTDFEDLQDLDKQVFKECGKVSKQKVFAGAGETRSSWLLLVGRRRRPRCHAALLHPRAALTAASCVYGAAAGELVVYAGLWDLGDDTQKQGQQRPASAHVHPRYRENDVAHDLAVLHWSRPLRLGPSVQPACLGEPRVGDSCTFVGWGGQGKALNPRPRTQRASIVSARECSSCLHRHQGARMPSDAFCATVDSPGCVVG</sequence>
<dbReference type="PANTHER" id="PTHR24256">
    <property type="entry name" value="TRYPTASE-RELATED"/>
    <property type="match status" value="1"/>
</dbReference>
<evidence type="ECO:0000313" key="7">
    <source>
        <dbReference type="Proteomes" id="UP000823941"/>
    </source>
</evidence>
<name>A0ABQ7QA89_PLUXY</name>
<reference evidence="6 7" key="1">
    <citation type="submission" date="2021-06" db="EMBL/GenBank/DDBJ databases">
        <title>A haploid diamondback moth (Plutella xylostella L.) genome assembly resolves 31 chromosomes and identifies a diamide resistance mutation.</title>
        <authorList>
            <person name="Ward C.M."/>
            <person name="Perry K.D."/>
            <person name="Baker G."/>
            <person name="Powis K."/>
            <person name="Heckel D.G."/>
            <person name="Baxter S.W."/>
        </authorList>
    </citation>
    <scope>NUCLEOTIDE SEQUENCE [LARGE SCALE GENOMIC DNA]</scope>
    <source>
        <strain evidence="6 7">LV</strain>
        <tissue evidence="6">Single pupa</tissue>
    </source>
</reference>
<evidence type="ECO:0000256" key="4">
    <source>
        <dbReference type="SAM" id="SignalP"/>
    </source>
</evidence>
<keyword evidence="7" id="KW-1185">Reference proteome</keyword>
<feature type="domain" description="Peptidase S1" evidence="5">
    <location>
        <begin position="500"/>
        <end position="674"/>
    </location>
</feature>
<dbReference type="SUPFAM" id="SSF50494">
    <property type="entry name" value="Trypsin-like serine proteases"/>
    <property type="match status" value="1"/>
</dbReference>
<dbReference type="InterPro" id="IPR043504">
    <property type="entry name" value="Peptidase_S1_PA_chymotrypsin"/>
</dbReference>
<comment type="caution">
    <text evidence="6">The sequence shown here is derived from an EMBL/GenBank/DDBJ whole genome shotgun (WGS) entry which is preliminary data.</text>
</comment>
<comment type="similarity">
    <text evidence="2">Belongs to the peptidase S1 family. CLIP subfamily.</text>
</comment>
<dbReference type="InterPro" id="IPR051487">
    <property type="entry name" value="Ser/Thr_Proteases_Immune/Dev"/>
</dbReference>
<feature type="signal peptide" evidence="4">
    <location>
        <begin position="1"/>
        <end position="17"/>
    </location>
</feature>
<evidence type="ECO:0000256" key="1">
    <source>
        <dbReference type="ARBA" id="ARBA00023157"/>
    </source>
</evidence>
<dbReference type="InterPro" id="IPR001254">
    <property type="entry name" value="Trypsin_dom"/>
</dbReference>
<accession>A0ABQ7QA89</accession>
<organism evidence="6 7">
    <name type="scientific">Plutella xylostella</name>
    <name type="common">Diamondback moth</name>
    <name type="synonym">Plutella maculipennis</name>
    <dbReference type="NCBI Taxonomy" id="51655"/>
    <lineage>
        <taxon>Eukaryota</taxon>
        <taxon>Metazoa</taxon>
        <taxon>Ecdysozoa</taxon>
        <taxon>Arthropoda</taxon>
        <taxon>Hexapoda</taxon>
        <taxon>Insecta</taxon>
        <taxon>Pterygota</taxon>
        <taxon>Neoptera</taxon>
        <taxon>Endopterygota</taxon>
        <taxon>Lepidoptera</taxon>
        <taxon>Glossata</taxon>
        <taxon>Ditrysia</taxon>
        <taxon>Yponomeutoidea</taxon>
        <taxon>Plutellidae</taxon>
        <taxon>Plutella</taxon>
    </lineage>
</organism>
<proteinExistence type="inferred from homology"/>
<dbReference type="PROSITE" id="PS50240">
    <property type="entry name" value="TRYPSIN_DOM"/>
    <property type="match status" value="1"/>
</dbReference>
<evidence type="ECO:0000256" key="3">
    <source>
        <dbReference type="SAM" id="MobiDB-lite"/>
    </source>
</evidence>